<dbReference type="Gene3D" id="1.10.3700.10">
    <property type="entry name" value="AGR C 984p-like"/>
    <property type="match status" value="1"/>
</dbReference>
<evidence type="ECO:0000313" key="1">
    <source>
        <dbReference type="EMBL" id="MFC4669512.1"/>
    </source>
</evidence>
<reference evidence="2" key="1">
    <citation type="journal article" date="2019" name="Int. J. Syst. Evol. Microbiol.">
        <title>The Global Catalogue of Microorganisms (GCM) 10K type strain sequencing project: providing services to taxonomists for standard genome sequencing and annotation.</title>
        <authorList>
            <consortium name="The Broad Institute Genomics Platform"/>
            <consortium name="The Broad Institute Genome Sequencing Center for Infectious Disease"/>
            <person name="Wu L."/>
            <person name="Ma J."/>
        </authorList>
    </citation>
    <scope>NUCLEOTIDE SEQUENCE [LARGE SCALE GENOMIC DNA]</scope>
    <source>
        <strain evidence="2">CGMCC 4.7283</strain>
    </source>
</reference>
<sequence>MSSFLALKLADRTEQVQKDQIRSALQHSRAIETFQERIGDIETVDQLVDDPEVYAFVMRAFDLEDQIFGKALIKKMLKSDVEDRESLIRRLTDPRFRVMYDALGFEENGTRNPNTPVKDWQDQIVERYVDTQFVNGLAEQNETVGAALEFRRKAADIETPFDILKDSELSSFMRTVLGLPAESAQVDIDRQAAFIERRFDLDKLKDPAEVERLVARYAIVSDALNSTASLNNVVVQMMSSAVSVGYGGSFTPITIDIASISLMRSTY</sequence>
<organism evidence="1 2">
    <name type="scientific">Seohaeicola nanhaiensis</name>
    <dbReference type="NCBI Taxonomy" id="1387282"/>
    <lineage>
        <taxon>Bacteria</taxon>
        <taxon>Pseudomonadati</taxon>
        <taxon>Pseudomonadota</taxon>
        <taxon>Alphaproteobacteria</taxon>
        <taxon>Rhodobacterales</taxon>
        <taxon>Roseobacteraceae</taxon>
        <taxon>Seohaeicola</taxon>
    </lineage>
</organism>
<dbReference type="RefSeq" id="WP_380717941.1">
    <property type="nucleotide sequence ID" value="NZ_JBHSGI010000015.1"/>
</dbReference>
<protein>
    <submittedName>
        <fullName evidence="1">DUF1217 domain-containing protein</fullName>
    </submittedName>
</protein>
<name>A0ABV9KH83_9RHOB</name>
<comment type="caution">
    <text evidence="1">The sequence shown here is derived from an EMBL/GenBank/DDBJ whole genome shotgun (WGS) entry which is preliminary data.</text>
</comment>
<dbReference type="SUPFAM" id="SSF158837">
    <property type="entry name" value="AGR C 984p-like"/>
    <property type="match status" value="1"/>
</dbReference>
<proteinExistence type="predicted"/>
<dbReference type="EMBL" id="JBHSGI010000015">
    <property type="protein sequence ID" value="MFC4669512.1"/>
    <property type="molecule type" value="Genomic_DNA"/>
</dbReference>
<gene>
    <name evidence="1" type="ORF">ACFO5X_13200</name>
</gene>
<keyword evidence="2" id="KW-1185">Reference proteome</keyword>
<dbReference type="Proteomes" id="UP001595973">
    <property type="component" value="Unassembled WGS sequence"/>
</dbReference>
<dbReference type="InterPro" id="IPR010626">
    <property type="entry name" value="DUF1217"/>
</dbReference>
<dbReference type="InterPro" id="IPR023157">
    <property type="entry name" value="AGR-C-984p-like_sf"/>
</dbReference>
<dbReference type="Pfam" id="PF06748">
    <property type="entry name" value="DUF1217"/>
    <property type="match status" value="1"/>
</dbReference>
<accession>A0ABV9KH83</accession>
<evidence type="ECO:0000313" key="2">
    <source>
        <dbReference type="Proteomes" id="UP001595973"/>
    </source>
</evidence>